<accession>A0ABT5VQV2</accession>
<keyword evidence="3" id="KW-1185">Reference proteome</keyword>
<comment type="caution">
    <text evidence="2">The sequence shown here is derived from an EMBL/GenBank/DDBJ whole genome shotgun (WGS) entry which is preliminary data.</text>
</comment>
<sequence length="237" mass="26825">MKFLKSIFLIGLLLICGGVKADELPSKTSVNTSIDLVSRHLWRGFNSGTAPTIEPTIELQTGRFTVGVWGSYALDESYQEVDFYVSYNTPLFQFSLYDFYCPNVDFENSDFFDFDSDKSVHFFDAVAKYKGCEKFPISIMTSVLFYGEFDRDANNDQRYSTYVELGYSNFIGGKKFAYALGFTPFDGMYDDKINLVNASITTYDEIKLSDSFSLPVRGGLTLNPVSERLFLTFAVTL</sequence>
<organism evidence="2 3">
    <name type="scientific">Paralabilibaculum antarcticum</name>
    <dbReference type="NCBI Taxonomy" id="2912572"/>
    <lineage>
        <taxon>Bacteria</taxon>
        <taxon>Pseudomonadati</taxon>
        <taxon>Bacteroidota</taxon>
        <taxon>Bacteroidia</taxon>
        <taxon>Marinilabiliales</taxon>
        <taxon>Marinifilaceae</taxon>
        <taxon>Paralabilibaculum</taxon>
    </lineage>
</organism>
<evidence type="ECO:0000313" key="2">
    <source>
        <dbReference type="EMBL" id="MDE5417802.1"/>
    </source>
</evidence>
<proteinExistence type="predicted"/>
<gene>
    <name evidence="2" type="ORF">L3049_07255</name>
</gene>
<feature type="signal peptide" evidence="1">
    <location>
        <begin position="1"/>
        <end position="21"/>
    </location>
</feature>
<dbReference type="Proteomes" id="UP001528920">
    <property type="component" value="Unassembled WGS sequence"/>
</dbReference>
<name>A0ABT5VQV2_9BACT</name>
<dbReference type="EMBL" id="JAKJSC010000001">
    <property type="protein sequence ID" value="MDE5417802.1"/>
    <property type="molecule type" value="Genomic_DNA"/>
</dbReference>
<evidence type="ECO:0000256" key="1">
    <source>
        <dbReference type="SAM" id="SignalP"/>
    </source>
</evidence>
<protein>
    <submittedName>
        <fullName evidence="2">Uncharacterized protein</fullName>
    </submittedName>
</protein>
<dbReference type="RefSeq" id="WP_275109140.1">
    <property type="nucleotide sequence ID" value="NZ_JAKJSC010000001.1"/>
</dbReference>
<feature type="chain" id="PRO_5046743573" evidence="1">
    <location>
        <begin position="22"/>
        <end position="237"/>
    </location>
</feature>
<keyword evidence="1" id="KW-0732">Signal</keyword>
<evidence type="ECO:0000313" key="3">
    <source>
        <dbReference type="Proteomes" id="UP001528920"/>
    </source>
</evidence>
<reference evidence="2 3" key="1">
    <citation type="submission" date="2022-01" db="EMBL/GenBank/DDBJ databases">
        <title>Labilibaculum sp. nov, a marine bacterium isolated from Antarctica.</title>
        <authorList>
            <person name="Dai W."/>
        </authorList>
    </citation>
    <scope>NUCLEOTIDE SEQUENCE [LARGE SCALE GENOMIC DNA]</scope>
    <source>
        <strain evidence="2 3">DW002</strain>
    </source>
</reference>